<accession>A0A1I6SS25</accession>
<name>A0A1I6SS25_9EURY</name>
<evidence type="ECO:0000259" key="2">
    <source>
        <dbReference type="Pfam" id="PF23437"/>
    </source>
</evidence>
<protein>
    <recommendedName>
        <fullName evidence="2">DUF7122 domain-containing protein</fullName>
    </recommendedName>
</protein>
<evidence type="ECO:0000256" key="1">
    <source>
        <dbReference type="SAM" id="MobiDB-lite"/>
    </source>
</evidence>
<feature type="domain" description="DUF7122" evidence="2">
    <location>
        <begin position="41"/>
        <end position="114"/>
    </location>
</feature>
<dbReference type="EMBL" id="FOZS01000002">
    <property type="protein sequence ID" value="SFS79754.1"/>
    <property type="molecule type" value="Genomic_DNA"/>
</dbReference>
<sequence>MAGDDEPTAEADGESAVEADGEPTIESDDETVVEPDGEALEENVGQRFDRLPSTAAERRVEGRATREEVVDYFADRFGIPAETFEEYTFWEKGAGKIWIYAGEAPSPIEIEAIGMTCLRTRQEHWKPTTDFVQRFGRRATDCVIELSREEARAFIDGQDQDLEWDGDWGYLIAAHEIGVGTEGRPERDGDAVEGATLEPLGVGLYVHGELQSVVPKGRQRSVSDRR</sequence>
<dbReference type="Pfam" id="PF23437">
    <property type="entry name" value="DUF7122"/>
    <property type="match status" value="1"/>
</dbReference>
<evidence type="ECO:0000313" key="3">
    <source>
        <dbReference type="EMBL" id="SFS79754.1"/>
    </source>
</evidence>
<organism evidence="3 4">
    <name type="scientific">Halostagnicola kamekurae</name>
    <dbReference type="NCBI Taxonomy" id="619731"/>
    <lineage>
        <taxon>Archaea</taxon>
        <taxon>Methanobacteriati</taxon>
        <taxon>Methanobacteriota</taxon>
        <taxon>Stenosarchaea group</taxon>
        <taxon>Halobacteria</taxon>
        <taxon>Halobacteriales</taxon>
        <taxon>Natrialbaceae</taxon>
        <taxon>Halostagnicola</taxon>
    </lineage>
</organism>
<keyword evidence="4" id="KW-1185">Reference proteome</keyword>
<dbReference type="AlphaFoldDB" id="A0A1I6SS25"/>
<dbReference type="Proteomes" id="UP000199199">
    <property type="component" value="Unassembled WGS sequence"/>
</dbReference>
<gene>
    <name evidence="3" type="ORF">SAMN04488556_2874</name>
</gene>
<feature type="compositionally biased region" description="Acidic residues" evidence="1">
    <location>
        <begin position="1"/>
        <end position="41"/>
    </location>
</feature>
<feature type="region of interest" description="Disordered" evidence="1">
    <location>
        <begin position="1"/>
        <end position="49"/>
    </location>
</feature>
<evidence type="ECO:0000313" key="4">
    <source>
        <dbReference type="Proteomes" id="UP000199199"/>
    </source>
</evidence>
<proteinExistence type="predicted"/>
<dbReference type="RefSeq" id="WP_245779449.1">
    <property type="nucleotide sequence ID" value="NZ_FOZS01000002.1"/>
</dbReference>
<dbReference type="InterPro" id="IPR055546">
    <property type="entry name" value="DUF7122"/>
</dbReference>
<reference evidence="4" key="1">
    <citation type="submission" date="2016-10" db="EMBL/GenBank/DDBJ databases">
        <authorList>
            <person name="Varghese N."/>
            <person name="Submissions S."/>
        </authorList>
    </citation>
    <scope>NUCLEOTIDE SEQUENCE [LARGE SCALE GENOMIC DNA]</scope>
    <source>
        <strain evidence="4">DSM 22427</strain>
    </source>
</reference>